<keyword evidence="4" id="KW-0472">Membrane</keyword>
<comment type="subcellular location">
    <subcellularLocation>
        <location evidence="1">Cell membrane</location>
    </subcellularLocation>
</comment>
<evidence type="ECO:0000313" key="9">
    <source>
        <dbReference type="Proteomes" id="UP000829720"/>
    </source>
</evidence>
<comment type="caution">
    <text evidence="8">The sequence shown here is derived from an EMBL/GenBank/DDBJ whole genome shotgun (WGS) entry which is preliminary data.</text>
</comment>
<evidence type="ECO:0000256" key="2">
    <source>
        <dbReference type="ARBA" id="ARBA00022475"/>
    </source>
</evidence>
<dbReference type="InterPro" id="IPR016054">
    <property type="entry name" value="LY6_UPA_recep-like"/>
</dbReference>
<evidence type="ECO:0000256" key="4">
    <source>
        <dbReference type="ARBA" id="ARBA00023136"/>
    </source>
</evidence>
<evidence type="ECO:0000256" key="6">
    <source>
        <dbReference type="SAM" id="SignalP"/>
    </source>
</evidence>
<gene>
    <name evidence="8" type="ORF">AGOR_G00206640</name>
</gene>
<evidence type="ECO:0000313" key="8">
    <source>
        <dbReference type="EMBL" id="KAI1885712.1"/>
    </source>
</evidence>
<dbReference type="SMART" id="SM00134">
    <property type="entry name" value="LU"/>
    <property type="match status" value="1"/>
</dbReference>
<evidence type="ECO:0000256" key="3">
    <source>
        <dbReference type="ARBA" id="ARBA00022729"/>
    </source>
</evidence>
<evidence type="ECO:0000259" key="7">
    <source>
        <dbReference type="SMART" id="SM00134"/>
    </source>
</evidence>
<evidence type="ECO:0000256" key="5">
    <source>
        <dbReference type="ARBA" id="ARBA00023180"/>
    </source>
</evidence>
<evidence type="ECO:0000256" key="1">
    <source>
        <dbReference type="ARBA" id="ARBA00004236"/>
    </source>
</evidence>
<dbReference type="OrthoDB" id="10002433at2759"/>
<sequence>MKALSLLLLSLSIATVSVDALECYVCSSTTTNEMCNENTKSCQAPLDTCMTTVDTVGDIKAIVKQCASAATCNGAAASASVDSNGDGNKVTCCSTKLCNVSGASTNRLHTFLLALPLFALCFLRLIPV</sequence>
<dbReference type="InterPro" id="IPR051110">
    <property type="entry name" value="Ly-6/neurotoxin-like_GPI-ap"/>
</dbReference>
<dbReference type="InterPro" id="IPR035076">
    <property type="entry name" value="Toxin/TOLIP"/>
</dbReference>
<keyword evidence="3 6" id="KW-0732">Signal</keyword>
<dbReference type="InterPro" id="IPR045860">
    <property type="entry name" value="Snake_toxin-like_sf"/>
</dbReference>
<proteinExistence type="predicted"/>
<keyword evidence="9" id="KW-1185">Reference proteome</keyword>
<name>A0A8T3CQ92_9TELE</name>
<keyword evidence="2" id="KW-1003">Cell membrane</keyword>
<dbReference type="GO" id="GO:0005886">
    <property type="term" value="C:plasma membrane"/>
    <property type="evidence" value="ECO:0007669"/>
    <property type="project" value="UniProtKB-SubCell"/>
</dbReference>
<dbReference type="EMBL" id="JAERUA010000020">
    <property type="protein sequence ID" value="KAI1885712.1"/>
    <property type="molecule type" value="Genomic_DNA"/>
</dbReference>
<protein>
    <recommendedName>
        <fullName evidence="7">UPAR/Ly6 domain-containing protein</fullName>
    </recommendedName>
</protein>
<feature type="signal peptide" evidence="6">
    <location>
        <begin position="1"/>
        <end position="20"/>
    </location>
</feature>
<dbReference type="Proteomes" id="UP000829720">
    <property type="component" value="Unassembled WGS sequence"/>
</dbReference>
<organism evidence="8 9">
    <name type="scientific">Albula goreensis</name>
    <dbReference type="NCBI Taxonomy" id="1534307"/>
    <lineage>
        <taxon>Eukaryota</taxon>
        <taxon>Metazoa</taxon>
        <taxon>Chordata</taxon>
        <taxon>Craniata</taxon>
        <taxon>Vertebrata</taxon>
        <taxon>Euteleostomi</taxon>
        <taxon>Actinopterygii</taxon>
        <taxon>Neopterygii</taxon>
        <taxon>Teleostei</taxon>
        <taxon>Albuliformes</taxon>
        <taxon>Albulidae</taxon>
        <taxon>Albula</taxon>
    </lineage>
</organism>
<dbReference type="Gene3D" id="2.10.60.10">
    <property type="entry name" value="CD59"/>
    <property type="match status" value="1"/>
</dbReference>
<reference evidence="8" key="1">
    <citation type="submission" date="2021-01" db="EMBL/GenBank/DDBJ databases">
        <authorList>
            <person name="Zahm M."/>
            <person name="Roques C."/>
            <person name="Cabau C."/>
            <person name="Klopp C."/>
            <person name="Donnadieu C."/>
            <person name="Jouanno E."/>
            <person name="Lampietro C."/>
            <person name="Louis A."/>
            <person name="Herpin A."/>
            <person name="Echchiki A."/>
            <person name="Berthelot C."/>
            <person name="Parey E."/>
            <person name="Roest-Crollius H."/>
            <person name="Braasch I."/>
            <person name="Postlethwait J."/>
            <person name="Bobe J."/>
            <person name="Montfort J."/>
            <person name="Bouchez O."/>
            <person name="Begum T."/>
            <person name="Mejri S."/>
            <person name="Adams A."/>
            <person name="Chen W.-J."/>
            <person name="Guiguen Y."/>
        </authorList>
    </citation>
    <scope>NUCLEOTIDE SEQUENCE</scope>
    <source>
        <tissue evidence="8">Blood</tissue>
    </source>
</reference>
<feature type="domain" description="UPAR/Ly6" evidence="7">
    <location>
        <begin position="21"/>
        <end position="112"/>
    </location>
</feature>
<accession>A0A8T3CQ92</accession>
<keyword evidence="5" id="KW-0325">Glycoprotein</keyword>
<dbReference type="SUPFAM" id="SSF57302">
    <property type="entry name" value="Snake toxin-like"/>
    <property type="match status" value="1"/>
</dbReference>
<feature type="chain" id="PRO_5035816374" description="UPAR/Ly6 domain-containing protein" evidence="6">
    <location>
        <begin position="21"/>
        <end position="128"/>
    </location>
</feature>
<dbReference type="PANTHER" id="PTHR16983:SF10">
    <property type="entry name" value="PROTEIN QUIVER"/>
    <property type="match status" value="1"/>
</dbReference>
<dbReference type="PANTHER" id="PTHR16983">
    <property type="entry name" value="UPAR/LY6 DOMAIN-CONTAINING PROTEIN"/>
    <property type="match status" value="1"/>
</dbReference>
<dbReference type="AlphaFoldDB" id="A0A8T3CQ92"/>
<dbReference type="Pfam" id="PF00087">
    <property type="entry name" value="Toxin_TOLIP"/>
    <property type="match status" value="1"/>
</dbReference>